<evidence type="ECO:0000313" key="2">
    <source>
        <dbReference type="Proteomes" id="UP000290273"/>
    </source>
</evidence>
<dbReference type="NCBIfam" id="TIGR01560">
    <property type="entry name" value="put_DNA_pack"/>
    <property type="match status" value="1"/>
</dbReference>
<dbReference type="CDD" id="cd08054">
    <property type="entry name" value="gp6"/>
    <property type="match status" value="1"/>
</dbReference>
<proteinExistence type="predicted"/>
<name>A0ABY0ETW4_CLOTA</name>
<sequence length="95" mass="10834">MTLESIKEYLRIDGQDEDIFLQELLEISEIYIDSCVGTNYKTNEKAIKLATLLQKKLVADMYENRSTTISTQEKQDRIVTSILDSLALTGDVNED</sequence>
<evidence type="ECO:0000313" key="1">
    <source>
        <dbReference type="EMBL" id="RXI57417.1"/>
    </source>
</evidence>
<comment type="caution">
    <text evidence="1">The sequence shown here is derived from an EMBL/GenBank/DDBJ whole genome shotgun (WGS) entry which is preliminary data.</text>
</comment>
<dbReference type="RefSeq" id="WP_128993022.1">
    <property type="nucleotide sequence ID" value="NZ_QMAU01000022.1"/>
</dbReference>
<organism evidence="1 2">
    <name type="scientific">Clostridium tetani</name>
    <dbReference type="NCBI Taxonomy" id="1513"/>
    <lineage>
        <taxon>Bacteria</taxon>
        <taxon>Bacillati</taxon>
        <taxon>Bacillota</taxon>
        <taxon>Clostridia</taxon>
        <taxon>Eubacteriales</taxon>
        <taxon>Clostridiaceae</taxon>
        <taxon>Clostridium</taxon>
    </lineage>
</organism>
<dbReference type="InterPro" id="IPR006450">
    <property type="entry name" value="Phage_HK97_gp6-like"/>
</dbReference>
<dbReference type="Proteomes" id="UP000290273">
    <property type="component" value="Unassembled WGS sequence"/>
</dbReference>
<dbReference type="Pfam" id="PF05135">
    <property type="entry name" value="Phage_connect_1"/>
    <property type="match status" value="1"/>
</dbReference>
<dbReference type="InterPro" id="IPR021146">
    <property type="entry name" value="Phage_gp6-like_head-tail"/>
</dbReference>
<dbReference type="EMBL" id="QMAU01000022">
    <property type="protein sequence ID" value="RXI57417.1"/>
    <property type="molecule type" value="Genomic_DNA"/>
</dbReference>
<gene>
    <name evidence="1" type="ORF">DP131_05295</name>
</gene>
<protein>
    <submittedName>
        <fullName evidence="1">Phage gp6-like head-tail connector protein</fullName>
    </submittedName>
</protein>
<accession>A0ABY0ETW4</accession>
<reference evidence="1 2" key="1">
    <citation type="submission" date="2018-06" db="EMBL/GenBank/DDBJ databases">
        <title>Genome conservation of Clostridium tetani.</title>
        <authorList>
            <person name="Bruggemann H."/>
            <person name="Popoff M.R."/>
        </authorList>
    </citation>
    <scope>NUCLEOTIDE SEQUENCE [LARGE SCALE GENOMIC DNA]</scope>
    <source>
        <strain evidence="1 2">63.05</strain>
    </source>
</reference>
<dbReference type="Gene3D" id="1.10.3230.30">
    <property type="entry name" value="Phage gp6-like head-tail connector protein"/>
    <property type="match status" value="1"/>
</dbReference>